<dbReference type="RefSeq" id="WP_340268160.1">
    <property type="nucleotide sequence ID" value="NZ_JBBEOG010000002.1"/>
</dbReference>
<feature type="domain" description="Aminoglycoside phosphotransferase" evidence="1">
    <location>
        <begin position="109"/>
        <end position="325"/>
    </location>
</feature>
<name>A0ABW0GLE7_9MICO</name>
<evidence type="ECO:0000259" key="1">
    <source>
        <dbReference type="Pfam" id="PF01636"/>
    </source>
</evidence>
<dbReference type="Proteomes" id="UP001596122">
    <property type="component" value="Unassembled WGS sequence"/>
</dbReference>
<evidence type="ECO:0000313" key="2">
    <source>
        <dbReference type="EMBL" id="MFC5380492.1"/>
    </source>
</evidence>
<reference evidence="3" key="1">
    <citation type="journal article" date="2019" name="Int. J. Syst. Evol. Microbiol.">
        <title>The Global Catalogue of Microorganisms (GCM) 10K type strain sequencing project: providing services to taxonomists for standard genome sequencing and annotation.</title>
        <authorList>
            <consortium name="The Broad Institute Genomics Platform"/>
            <consortium name="The Broad Institute Genome Sequencing Center for Infectious Disease"/>
            <person name="Wu L."/>
            <person name="Ma J."/>
        </authorList>
    </citation>
    <scope>NUCLEOTIDE SEQUENCE [LARGE SCALE GENOMIC DNA]</scope>
    <source>
        <strain evidence="3">CCUG 43114</strain>
    </source>
</reference>
<dbReference type="Pfam" id="PF01636">
    <property type="entry name" value="APH"/>
    <property type="match status" value="1"/>
</dbReference>
<comment type="caution">
    <text evidence="2">The sequence shown here is derived from an EMBL/GenBank/DDBJ whole genome shotgun (WGS) entry which is preliminary data.</text>
</comment>
<dbReference type="Gene3D" id="3.90.1200.10">
    <property type="match status" value="1"/>
</dbReference>
<dbReference type="InterPro" id="IPR002575">
    <property type="entry name" value="Aminoglycoside_PTrfase"/>
</dbReference>
<evidence type="ECO:0000313" key="3">
    <source>
        <dbReference type="Proteomes" id="UP001596122"/>
    </source>
</evidence>
<dbReference type="InterPro" id="IPR011009">
    <property type="entry name" value="Kinase-like_dom_sf"/>
</dbReference>
<proteinExistence type="predicted"/>
<dbReference type="SUPFAM" id="SSF56112">
    <property type="entry name" value="Protein kinase-like (PK-like)"/>
    <property type="match status" value="1"/>
</dbReference>
<sequence>MTATTRGPALLGIRADLLSHGLGLRRAWPRSPEHLLLHAAAGHGEPPGWTAGQWFADEGRAADVARRCARAQHLPGTGVVLQPAGADHRLPGLPTLLQWPGARLVAHRPGRRAVVRLDRPGTDPHWAKVVRPGRAAGLARTASWRPAGVTVPEVLDVDEATGIVVTADLPGTTLRALASADDRVAAWRATGAMLARVHAAPAPEGAPVHALDDEVAVSVRWLRLARSLGALPPWAVARLEGVVVEHAAAAGAPAVPVTLHRDLHDGQVLVRGTRECDMGVGVLDLDLVARGDAAVDLGNVLAHLVLRALQGDTAAAGETAWAFLEGYRGAGGALPADRSLTAHVGLAAARLAAVYGFRPAAAGGPGDDPDAGGARVVAGLVALALDPRPAVLAAARA</sequence>
<dbReference type="EMBL" id="JBHSLD010000007">
    <property type="protein sequence ID" value="MFC5380492.1"/>
    <property type="molecule type" value="Genomic_DNA"/>
</dbReference>
<accession>A0ABW0GLE7</accession>
<gene>
    <name evidence="2" type="ORF">ACFPJ6_06800</name>
</gene>
<organism evidence="2 3">
    <name type="scientific">Aquipuribacter nitratireducens</name>
    <dbReference type="NCBI Taxonomy" id="650104"/>
    <lineage>
        <taxon>Bacteria</taxon>
        <taxon>Bacillati</taxon>
        <taxon>Actinomycetota</taxon>
        <taxon>Actinomycetes</taxon>
        <taxon>Micrococcales</taxon>
        <taxon>Intrasporangiaceae</taxon>
        <taxon>Aquipuribacter</taxon>
    </lineage>
</organism>
<keyword evidence="3" id="KW-1185">Reference proteome</keyword>
<protein>
    <submittedName>
        <fullName evidence="2">Phosphotransferase</fullName>
    </submittedName>
</protein>